<keyword evidence="6" id="KW-0695">RNA-directed DNA polymerase</keyword>
<dbReference type="GO" id="GO:0016787">
    <property type="term" value="F:hydrolase activity"/>
    <property type="evidence" value="ECO:0007669"/>
    <property type="project" value="UniProtKB-KW"/>
</dbReference>
<sequence>MSLAPVLSTPDFSKPFIIEYDASGFGLRVLLMQDGHPISFERRKLNTRERLKSTYDKEMLAIMDALTKWLQYLLGSKFLIHTDHNSLQYLLQQKTFSVEKQKWLPLIWKFFI</sequence>
<dbReference type="Pfam" id="PF17917">
    <property type="entry name" value="RT_RNaseH"/>
    <property type="match status" value="1"/>
</dbReference>
<feature type="domain" description="Reverse transcriptase RNase H-like" evidence="7">
    <location>
        <begin position="11"/>
        <end position="104"/>
    </location>
</feature>
<evidence type="ECO:0000256" key="5">
    <source>
        <dbReference type="ARBA" id="ARBA00022801"/>
    </source>
</evidence>
<evidence type="ECO:0000313" key="8">
    <source>
        <dbReference type="EMBL" id="CAF1529693.1"/>
    </source>
</evidence>
<keyword evidence="3" id="KW-0540">Nuclease</keyword>
<dbReference type="GO" id="GO:0004519">
    <property type="term" value="F:endonuclease activity"/>
    <property type="evidence" value="ECO:0007669"/>
    <property type="project" value="UniProtKB-KW"/>
</dbReference>
<gene>
    <name evidence="8" type="ORF">JYZ213_LOCUS45065</name>
</gene>
<dbReference type="PANTHER" id="PTHR34072:SF52">
    <property type="entry name" value="RIBONUCLEASE H"/>
    <property type="match status" value="1"/>
</dbReference>
<evidence type="ECO:0000256" key="3">
    <source>
        <dbReference type="ARBA" id="ARBA00022722"/>
    </source>
</evidence>
<proteinExistence type="predicted"/>
<dbReference type="PANTHER" id="PTHR34072">
    <property type="entry name" value="ENZYMATIC POLYPROTEIN-RELATED"/>
    <property type="match status" value="1"/>
</dbReference>
<dbReference type="CDD" id="cd09274">
    <property type="entry name" value="RNase_HI_RT_Ty3"/>
    <property type="match status" value="1"/>
</dbReference>
<accession>A0A815VJJ8</accession>
<name>A0A815VJJ8_9BILA</name>
<feature type="non-terminal residue" evidence="8">
    <location>
        <position position="112"/>
    </location>
</feature>
<keyword evidence="4" id="KW-0255">Endonuclease</keyword>
<dbReference type="InterPro" id="IPR043502">
    <property type="entry name" value="DNA/RNA_pol_sf"/>
</dbReference>
<keyword evidence="2" id="KW-0548">Nucleotidyltransferase</keyword>
<evidence type="ECO:0000313" key="9">
    <source>
        <dbReference type="Proteomes" id="UP000663845"/>
    </source>
</evidence>
<protein>
    <recommendedName>
        <fullName evidence="7">Reverse transcriptase RNase H-like domain-containing protein</fullName>
    </recommendedName>
</protein>
<comment type="caution">
    <text evidence="8">The sequence shown here is derived from an EMBL/GenBank/DDBJ whole genome shotgun (WGS) entry which is preliminary data.</text>
</comment>
<evidence type="ECO:0000256" key="4">
    <source>
        <dbReference type="ARBA" id="ARBA00022759"/>
    </source>
</evidence>
<dbReference type="EMBL" id="CAJNOG010003338">
    <property type="protein sequence ID" value="CAF1529693.1"/>
    <property type="molecule type" value="Genomic_DNA"/>
</dbReference>
<evidence type="ECO:0000256" key="6">
    <source>
        <dbReference type="ARBA" id="ARBA00022918"/>
    </source>
</evidence>
<dbReference type="InterPro" id="IPR041373">
    <property type="entry name" value="RT_RNaseH"/>
</dbReference>
<keyword evidence="1" id="KW-0808">Transferase</keyword>
<evidence type="ECO:0000256" key="2">
    <source>
        <dbReference type="ARBA" id="ARBA00022695"/>
    </source>
</evidence>
<dbReference type="AlphaFoldDB" id="A0A815VJJ8"/>
<dbReference type="GO" id="GO:0003964">
    <property type="term" value="F:RNA-directed DNA polymerase activity"/>
    <property type="evidence" value="ECO:0007669"/>
    <property type="project" value="UniProtKB-KW"/>
</dbReference>
<organism evidence="8 9">
    <name type="scientific">Adineta steineri</name>
    <dbReference type="NCBI Taxonomy" id="433720"/>
    <lineage>
        <taxon>Eukaryota</taxon>
        <taxon>Metazoa</taxon>
        <taxon>Spiralia</taxon>
        <taxon>Gnathifera</taxon>
        <taxon>Rotifera</taxon>
        <taxon>Eurotatoria</taxon>
        <taxon>Bdelloidea</taxon>
        <taxon>Adinetida</taxon>
        <taxon>Adinetidae</taxon>
        <taxon>Adineta</taxon>
    </lineage>
</organism>
<reference evidence="8" key="1">
    <citation type="submission" date="2021-02" db="EMBL/GenBank/DDBJ databases">
        <authorList>
            <person name="Nowell W R."/>
        </authorList>
    </citation>
    <scope>NUCLEOTIDE SEQUENCE</scope>
</reference>
<feature type="non-terminal residue" evidence="8">
    <location>
        <position position="1"/>
    </location>
</feature>
<evidence type="ECO:0000256" key="1">
    <source>
        <dbReference type="ARBA" id="ARBA00022679"/>
    </source>
</evidence>
<evidence type="ECO:0000259" key="7">
    <source>
        <dbReference type="Pfam" id="PF17917"/>
    </source>
</evidence>
<keyword evidence="5" id="KW-0378">Hydrolase</keyword>
<dbReference type="SUPFAM" id="SSF56672">
    <property type="entry name" value="DNA/RNA polymerases"/>
    <property type="match status" value="1"/>
</dbReference>
<dbReference type="Proteomes" id="UP000663845">
    <property type="component" value="Unassembled WGS sequence"/>
</dbReference>